<dbReference type="CDD" id="cd00761">
    <property type="entry name" value="Glyco_tranf_GTA_type"/>
    <property type="match status" value="1"/>
</dbReference>
<dbReference type="PANTHER" id="PTHR21461:SF69">
    <property type="entry name" value="GLYCOSYLTRANSFERASE FAMILY 92 PROTEIN"/>
    <property type="match status" value="1"/>
</dbReference>
<dbReference type="EMBL" id="AP012035">
    <property type="protein sequence ID" value="BAJ79824.1"/>
    <property type="molecule type" value="Genomic_DNA"/>
</dbReference>
<evidence type="ECO:0000256" key="5">
    <source>
        <dbReference type="ARBA" id="ARBA00022989"/>
    </source>
</evidence>
<dbReference type="HOGENOM" id="CLU_609207_0_0_5"/>
<dbReference type="SUPFAM" id="SSF53448">
    <property type="entry name" value="Nucleotide-diphospho-sugar transferases"/>
    <property type="match status" value="2"/>
</dbReference>
<evidence type="ECO:0000256" key="4">
    <source>
        <dbReference type="ARBA" id="ARBA00022692"/>
    </source>
</evidence>
<gene>
    <name evidence="7" type="ordered locus">ACMV_04770</name>
</gene>
<dbReference type="KEGG" id="amv:ACMV_04770"/>
<dbReference type="Gene3D" id="3.90.550.10">
    <property type="entry name" value="Spore Coat Polysaccharide Biosynthesis Protein SpsA, Chain A"/>
    <property type="match status" value="2"/>
</dbReference>
<keyword evidence="8" id="KW-1185">Reference proteome</keyword>
<dbReference type="InterPro" id="IPR029044">
    <property type="entry name" value="Nucleotide-diphossugar_trans"/>
</dbReference>
<dbReference type="InterPro" id="IPR008166">
    <property type="entry name" value="Glyco_transf_92"/>
</dbReference>
<dbReference type="GO" id="GO:0005737">
    <property type="term" value="C:cytoplasm"/>
    <property type="evidence" value="ECO:0007669"/>
    <property type="project" value="TreeGrafter"/>
</dbReference>
<name>F0J3G8_ACIMA</name>
<keyword evidence="6" id="KW-0472">Membrane</keyword>
<organism evidence="7 8">
    <name type="scientific">Acidiphilium multivorum (strain DSM 11245 / JCM 8867 / NBRC 100883 / AIU 301)</name>
    <dbReference type="NCBI Taxonomy" id="926570"/>
    <lineage>
        <taxon>Bacteria</taxon>
        <taxon>Pseudomonadati</taxon>
        <taxon>Pseudomonadota</taxon>
        <taxon>Alphaproteobacteria</taxon>
        <taxon>Acetobacterales</taxon>
        <taxon>Acidocellaceae</taxon>
        <taxon>Acidiphilium</taxon>
    </lineage>
</organism>
<evidence type="ECO:0000313" key="7">
    <source>
        <dbReference type="EMBL" id="BAJ79824.1"/>
    </source>
</evidence>
<keyword evidence="2" id="KW-0328">Glycosyltransferase</keyword>
<keyword evidence="4" id="KW-0812">Transmembrane</keyword>
<dbReference type="OrthoDB" id="1997677at2"/>
<accession>F0J3G8</accession>
<dbReference type="RefSeq" id="WP_013639433.1">
    <property type="nucleotide sequence ID" value="NC_015186.1"/>
</dbReference>
<comment type="subcellular location">
    <subcellularLocation>
        <location evidence="1">Membrane</location>
        <topology evidence="1">Single-pass membrane protein</topology>
    </subcellularLocation>
</comment>
<proteinExistence type="predicted"/>
<evidence type="ECO:0000256" key="2">
    <source>
        <dbReference type="ARBA" id="ARBA00022676"/>
    </source>
</evidence>
<dbReference type="Pfam" id="PF00535">
    <property type="entry name" value="Glycos_transf_2"/>
    <property type="match status" value="1"/>
</dbReference>
<reference evidence="7 8" key="1">
    <citation type="submission" date="2010-12" db="EMBL/GenBank/DDBJ databases">
        <title>Whole genome sequence of Acidiphilium multivorum AIU301.</title>
        <authorList>
            <person name="Narita-Yamada S."/>
            <person name="Nakamura S."/>
            <person name="Ito N."/>
            <person name="Takarada H."/>
            <person name="Katano Y."/>
            <person name="Nakazawa H."/>
            <person name="Hosoyama A."/>
            <person name="Yamada R."/>
            <person name="Fujita N."/>
        </authorList>
    </citation>
    <scope>NUCLEOTIDE SEQUENCE [LARGE SCALE GENOMIC DNA]</scope>
    <source>
        <strain evidence="8">DSM 11245 / JCM 8867 / AIU301</strain>
    </source>
</reference>
<evidence type="ECO:0000256" key="6">
    <source>
        <dbReference type="ARBA" id="ARBA00023136"/>
    </source>
</evidence>
<protein>
    <submittedName>
        <fullName evidence="7">Putative glycosyltransferase</fullName>
    </submittedName>
</protein>
<dbReference type="InterPro" id="IPR001173">
    <property type="entry name" value="Glyco_trans_2-like"/>
</dbReference>
<sequence>MVRSACVAIAKNEANNIAEWIAFQISIGFDSVIIYDNCSSDNTVSIIEKFSKNYDVKIINWPENDNKYQINAYNDALQRFGSNFEWIAFFDVDEFLVINRPLDLKSLLRIYADGSAAAIGIPWAIFGSSGHISQPYGLIIDNFIQRSNENFGPNRHVKSIVKPVFTKCCHQPHTFEVNGDYIGLNGKKLELDNDSLLKNIPDYSFGKLNHYFTKSKIQWMQKLKRGYHDIERLDSDFSIYDVNDVNDRSACRYRFNVLKILKNIELNIDRTNNFSGKKIGIGITTFNRFDVLKESIRRIKNFTSIPCEIFVADDGSIDNTLEFLPNEDGIYYFSGRNRGVAWNKNRCLFFFRNFIHVDVIILLDDDVHVDGIGWEQNFVNGAIKYGHINYAFPDMIEENVDRRCDSIEPGITRKLGGPCIAFSHPALDECGYFDSRFLKFGHEHTEFTK</sequence>
<dbReference type="GO" id="GO:0016020">
    <property type="term" value="C:membrane"/>
    <property type="evidence" value="ECO:0007669"/>
    <property type="project" value="UniProtKB-SubCell"/>
</dbReference>
<dbReference type="Pfam" id="PF01697">
    <property type="entry name" value="Glyco_transf_92"/>
    <property type="match status" value="1"/>
</dbReference>
<dbReference type="GO" id="GO:0016757">
    <property type="term" value="F:glycosyltransferase activity"/>
    <property type="evidence" value="ECO:0007669"/>
    <property type="project" value="UniProtKB-KW"/>
</dbReference>
<keyword evidence="5" id="KW-1133">Transmembrane helix</keyword>
<evidence type="ECO:0000256" key="1">
    <source>
        <dbReference type="ARBA" id="ARBA00004167"/>
    </source>
</evidence>
<dbReference type="Proteomes" id="UP000007100">
    <property type="component" value="Chromosome"/>
</dbReference>
<dbReference type="AlphaFoldDB" id="F0J3G8"/>
<evidence type="ECO:0000256" key="3">
    <source>
        <dbReference type="ARBA" id="ARBA00022679"/>
    </source>
</evidence>
<keyword evidence="3 7" id="KW-0808">Transferase</keyword>
<evidence type="ECO:0000313" key="8">
    <source>
        <dbReference type="Proteomes" id="UP000007100"/>
    </source>
</evidence>
<dbReference type="PANTHER" id="PTHR21461">
    <property type="entry name" value="GLYCOSYLTRANSFERASE FAMILY 92 PROTEIN"/>
    <property type="match status" value="1"/>
</dbReference>